<sequence length="110" mass="11854">MTHRGAKMAAEAKKLIDHPAAKWLMGVMQALAVTIIVGTANSVGDKLNSIISSLAAFNKDMALLQQQVNLNTNGLAGQKTDVEQLKANVLRLDMRVEQLERADRGGKSGR</sequence>
<reference evidence="1 2" key="1">
    <citation type="journal article" date="2016" name="Front. Microbiol.">
        <title>Genomic Resource of Rice Seed Associated Bacteria.</title>
        <authorList>
            <person name="Midha S."/>
            <person name="Bansal K."/>
            <person name="Sharma S."/>
            <person name="Kumar N."/>
            <person name="Patil P.P."/>
            <person name="Chaudhry V."/>
            <person name="Patil P.B."/>
        </authorList>
    </citation>
    <scope>NUCLEOTIDE SEQUENCE [LARGE SCALE GENOMIC DNA]</scope>
    <source>
        <strain evidence="1 2">NS96</strain>
    </source>
</reference>
<dbReference type="EMBL" id="LDSN01000036">
    <property type="protein sequence ID" value="KTT16900.1"/>
    <property type="molecule type" value="Genomic_DNA"/>
</dbReference>
<dbReference type="RefSeq" id="WP_058639019.1">
    <property type="nucleotide sequence ID" value="NZ_LDSN01000036.1"/>
</dbReference>
<proteinExistence type="predicted"/>
<organism evidence="1 2">
    <name type="scientific">Pseudomonas parafulva</name>
    <dbReference type="NCBI Taxonomy" id="157782"/>
    <lineage>
        <taxon>Bacteria</taxon>
        <taxon>Pseudomonadati</taxon>
        <taxon>Pseudomonadota</taxon>
        <taxon>Gammaproteobacteria</taxon>
        <taxon>Pseudomonadales</taxon>
        <taxon>Pseudomonadaceae</taxon>
        <taxon>Pseudomonas</taxon>
    </lineage>
</organism>
<dbReference type="Proteomes" id="UP000071644">
    <property type="component" value="Unassembled WGS sequence"/>
</dbReference>
<evidence type="ECO:0000313" key="2">
    <source>
        <dbReference type="Proteomes" id="UP000071644"/>
    </source>
</evidence>
<comment type="caution">
    <text evidence="1">The sequence shown here is derived from an EMBL/GenBank/DDBJ whole genome shotgun (WGS) entry which is preliminary data.</text>
</comment>
<dbReference type="AlphaFoldDB" id="A0AAJ0LIP5"/>
<gene>
    <name evidence="1" type="ORF">NS96R_14210</name>
</gene>
<protein>
    <submittedName>
        <fullName evidence="1">Uncharacterized protein</fullName>
    </submittedName>
</protein>
<accession>A0AAJ0LIP5</accession>
<evidence type="ECO:0000313" key="1">
    <source>
        <dbReference type="EMBL" id="KTT16900.1"/>
    </source>
</evidence>
<name>A0AAJ0LIP5_9PSED</name>